<dbReference type="Proteomes" id="UP000310168">
    <property type="component" value="Unassembled WGS sequence"/>
</dbReference>
<evidence type="ECO:0000313" key="1">
    <source>
        <dbReference type="EMBL" id="TKZ15752.1"/>
    </source>
</evidence>
<reference evidence="1 2" key="1">
    <citation type="journal article" date="2019" name="Anaerobe">
        <title>Brachyspira catarrhinii sp. nov., an anaerobic intestinal spirochaete isolated from vervet monkeys may have been misidentified as Brachyspira aalborgi in previous studies.</title>
        <authorList>
            <person name="Phillips N.D."/>
            <person name="La T."/>
            <person name="Hampson D.J."/>
        </authorList>
    </citation>
    <scope>NUCLEOTIDE SEQUENCE [LARGE SCALE GENOMIC DNA]</scope>
    <source>
        <strain evidence="1 2">Z12</strain>
    </source>
</reference>
<feature type="non-terminal residue" evidence="1">
    <location>
        <position position="1"/>
    </location>
</feature>
<organism evidence="1 2">
    <name type="scientific">Brachyspira catarrhinii</name>
    <dbReference type="NCBI Taxonomy" id="2528966"/>
    <lineage>
        <taxon>Bacteria</taxon>
        <taxon>Pseudomonadati</taxon>
        <taxon>Spirochaetota</taxon>
        <taxon>Spirochaetia</taxon>
        <taxon>Brachyspirales</taxon>
        <taxon>Brachyspiraceae</taxon>
        <taxon>Brachyspira</taxon>
    </lineage>
</organism>
<dbReference type="EMBL" id="SJDU01000945">
    <property type="protein sequence ID" value="TKZ15752.1"/>
    <property type="molecule type" value="Genomic_DNA"/>
</dbReference>
<keyword evidence="2" id="KW-1185">Reference proteome</keyword>
<accession>A0ABY2TPH8</accession>
<proteinExistence type="predicted"/>
<evidence type="ECO:0000313" key="2">
    <source>
        <dbReference type="Proteomes" id="UP000310168"/>
    </source>
</evidence>
<name>A0ABY2TPH8_9SPIR</name>
<feature type="non-terminal residue" evidence="1">
    <location>
        <position position="77"/>
    </location>
</feature>
<comment type="caution">
    <text evidence="1">The sequence shown here is derived from an EMBL/GenBank/DDBJ whole genome shotgun (WGS) entry which is preliminary data.</text>
</comment>
<gene>
    <name evidence="1" type="ORF">EZH24_13865</name>
</gene>
<protein>
    <submittedName>
        <fullName evidence="1">Uncharacterized protein</fullName>
    </submittedName>
</protein>
<sequence>EFWSGIIASDFAGFNLYVSTANSFTQPDDAIKNANDTYPTIAGSNHTRTNFIIQLPSTKMAFNNNSLYYISVTAYGT</sequence>